<accession>A0A9X3FAC4</accession>
<protein>
    <submittedName>
        <fullName evidence="2">Uncharacterized protein</fullName>
    </submittedName>
</protein>
<keyword evidence="3" id="KW-1185">Reference proteome</keyword>
<evidence type="ECO:0000256" key="1">
    <source>
        <dbReference type="SAM" id="Phobius"/>
    </source>
</evidence>
<organism evidence="2 3">
    <name type="scientific">Draconibacterium aestuarii</name>
    <dbReference type="NCBI Taxonomy" id="2998507"/>
    <lineage>
        <taxon>Bacteria</taxon>
        <taxon>Pseudomonadati</taxon>
        <taxon>Bacteroidota</taxon>
        <taxon>Bacteroidia</taxon>
        <taxon>Marinilabiliales</taxon>
        <taxon>Prolixibacteraceae</taxon>
        <taxon>Draconibacterium</taxon>
    </lineage>
</organism>
<evidence type="ECO:0000313" key="3">
    <source>
        <dbReference type="Proteomes" id="UP001145087"/>
    </source>
</evidence>
<dbReference type="Proteomes" id="UP001145087">
    <property type="component" value="Unassembled WGS sequence"/>
</dbReference>
<name>A0A9X3FAC4_9BACT</name>
<sequence length="324" mass="37420">MNLFTSSFKRIFKERIVLFIPVLAGILVVFHLVAPPSDGFRVIENNSFWKKKTFDKNKYEIVVCGDSRIYRGISPDHMKEILSGYKIINLGYGSAGYGDIMLNEINKRIDFESKKSMVILGITPLSLTHEGEMNWHLRTELATKKEELIELLYFKKISQFFIPFTFSEMEKHVKGKDFYTSKKQEYLDGGWVATYEEKPWEIAALKSYSTRFINNQVLESNINRLVKATGEWTEKGIQVFAFRPPTTEKMVALEDSLSGFNESNIRERLENKGAIYLDFEMDKYTTFDGSHLQKESAIRFSKDLANAIANNHQSAQNLHNSKNE</sequence>
<keyword evidence="1" id="KW-0812">Transmembrane</keyword>
<dbReference type="RefSeq" id="WP_343335860.1">
    <property type="nucleotide sequence ID" value="NZ_JAPOHD010000069.1"/>
</dbReference>
<keyword evidence="1" id="KW-1133">Transmembrane helix</keyword>
<comment type="caution">
    <text evidence="2">The sequence shown here is derived from an EMBL/GenBank/DDBJ whole genome shotgun (WGS) entry which is preliminary data.</text>
</comment>
<keyword evidence="1" id="KW-0472">Membrane</keyword>
<feature type="transmembrane region" description="Helical" evidence="1">
    <location>
        <begin position="16"/>
        <end position="34"/>
    </location>
</feature>
<proteinExistence type="predicted"/>
<dbReference type="EMBL" id="JAPOHD010000069">
    <property type="protein sequence ID" value="MCY1723534.1"/>
    <property type="molecule type" value="Genomic_DNA"/>
</dbReference>
<gene>
    <name evidence="2" type="ORF">OU798_24495</name>
</gene>
<dbReference type="SUPFAM" id="SSF52266">
    <property type="entry name" value="SGNH hydrolase"/>
    <property type="match status" value="1"/>
</dbReference>
<evidence type="ECO:0000313" key="2">
    <source>
        <dbReference type="EMBL" id="MCY1723534.1"/>
    </source>
</evidence>
<reference evidence="2" key="1">
    <citation type="submission" date="2022-11" db="EMBL/GenBank/DDBJ databases">
        <title>Marilongibacter aestuarii gen. nov., sp. nov., isolated from tidal flat sediment.</title>
        <authorList>
            <person name="Jiayan W."/>
        </authorList>
    </citation>
    <scope>NUCLEOTIDE SEQUENCE</scope>
    <source>
        <strain evidence="2">Z1-6</strain>
    </source>
</reference>
<dbReference type="AlphaFoldDB" id="A0A9X3FAC4"/>